<keyword evidence="8 18" id="KW-0067">ATP-binding</keyword>
<comment type="function">
    <text evidence="16">Component of the chaperonin-containing T-complex (TRiC), a molecular chaperone complex that assists the folding of actin, tubulin and other proteins upon ATP hydrolysis. The TRiC complex mediates the folding of WRAP53/TCAB1, thereby regulating telomere maintenance. As part of the TRiC complex may play a role in the assembly of BBSome, a complex involved in ciliogenesis regulating transports vesicles to the cilia.</text>
</comment>
<dbReference type="SUPFAM" id="SSF48592">
    <property type="entry name" value="GroEL equatorial domain-like"/>
    <property type="match status" value="1"/>
</dbReference>
<dbReference type="AlphaFoldDB" id="A0A480XNV7"/>
<dbReference type="PRINTS" id="PR00304">
    <property type="entry name" value="TCOMPLEXTCP1"/>
</dbReference>
<dbReference type="InterPro" id="IPR027413">
    <property type="entry name" value="GROEL-like_equatorial_sf"/>
</dbReference>
<keyword evidence="4" id="KW-1017">Isopeptide bond</keyword>
<dbReference type="SUPFAM" id="SSF54849">
    <property type="entry name" value="GroEL-intermediate domain like"/>
    <property type="match status" value="1"/>
</dbReference>
<keyword evidence="6 18" id="KW-0547">Nucleotide-binding</keyword>
<name>A0A480XNV7_PIG</name>
<dbReference type="PANTHER" id="PTHR11353">
    <property type="entry name" value="CHAPERONIN"/>
    <property type="match status" value="1"/>
</dbReference>
<dbReference type="Gene3D" id="3.30.260.10">
    <property type="entry name" value="TCP-1-like chaperonin intermediate domain"/>
    <property type="match status" value="1"/>
</dbReference>
<dbReference type="FunFam" id="1.10.560.10:FF:000049">
    <property type="entry name" value="T-complex protein 1 subunitTheta, putative"/>
    <property type="match status" value="1"/>
</dbReference>
<dbReference type="EMBL" id="DQIR01253014">
    <property type="protein sequence ID" value="HDC08492.1"/>
    <property type="molecule type" value="Transcribed_RNA"/>
</dbReference>
<keyword evidence="9" id="KW-0832">Ubl conjugation</keyword>
<dbReference type="EMBL" id="DQIR01256375">
    <property type="protein sequence ID" value="HDC11853.1"/>
    <property type="molecule type" value="Transcribed_RNA"/>
</dbReference>
<evidence type="ECO:0000256" key="8">
    <source>
        <dbReference type="ARBA" id="ARBA00022840"/>
    </source>
</evidence>
<dbReference type="NCBIfam" id="TIGR02343">
    <property type="entry name" value="chap_CCT_epsi"/>
    <property type="match status" value="1"/>
</dbReference>
<evidence type="ECO:0000256" key="3">
    <source>
        <dbReference type="ARBA" id="ARBA00022490"/>
    </source>
</evidence>
<keyword evidence="7" id="KW-0378">Hydrolase</keyword>
<dbReference type="NCBIfam" id="NF041082">
    <property type="entry name" value="thermosome_alpha"/>
    <property type="match status" value="1"/>
</dbReference>
<dbReference type="PROSITE" id="PS00750">
    <property type="entry name" value="TCP1_1"/>
    <property type="match status" value="1"/>
</dbReference>
<sequence>MASVGTLAFDEYGRPFLIIKDQDRKSRLMGLEALKSHIMAAKAVANTMKTSLGPNGLDKMMVDKDGDVTVTNDGATILSMMDVDHQIAKLMVELSKSQDDEIGDGTTGVVVLAGALLEEAEQLLDRGIHPIRIADGYEQAARIAIEHLDKISDSVLVDMKDTEPLIQTAKTTLGSKVVNSCHRQMAEIAVNAVLTVADMHRRDVDFELIKVEGKVGGRLEDTKLIKGVIVDKDFSHPQMPKQVEDAKIAILTCPFEPPKPKTKHKLDVTSVEDYKALQKYEKEKFEEMIRQIKETGANLAICQWGFDDEANHLLLQNNLPAVRWVGGPEIELIAIATGGRIVPRFSELTPEKLGFAGLVKEISFGTTKDKMLVIEQCKNSRAVTIFIRGGNKMIIEEAKRSLHDALCVIRNLIRDNRVVYGGGAAEIACALAVSQEADKCPTLEQYAMRAFADALEVIPMALAENSGMNPIQTMTEVRARQVKEMNPALGIDCLHKGTNDMKQQHVIETLIGKKQQISLATQMVRMILKIDDIRKPGESEE</sequence>
<evidence type="ECO:0000256" key="10">
    <source>
        <dbReference type="ARBA" id="ARBA00022990"/>
    </source>
</evidence>
<dbReference type="GO" id="GO:0005813">
    <property type="term" value="C:centrosome"/>
    <property type="evidence" value="ECO:0007669"/>
    <property type="project" value="UniProtKB-SubCell"/>
</dbReference>
<dbReference type="EMBL" id="DQIR01255493">
    <property type="protein sequence ID" value="HDC10971.1"/>
    <property type="molecule type" value="Transcribed_RNA"/>
</dbReference>
<dbReference type="FunFam" id="3.30.260.10:FF:000028">
    <property type="entry name" value="T-complex protein 1 subunit epsilon"/>
    <property type="match status" value="1"/>
</dbReference>
<dbReference type="GO" id="GO:0016887">
    <property type="term" value="F:ATP hydrolysis activity"/>
    <property type="evidence" value="ECO:0007669"/>
    <property type="project" value="InterPro"/>
</dbReference>
<reference evidence="19" key="1">
    <citation type="journal article" date="2019" name="PeerJ">
        <title>Genes of the pig, Sus scrofa, reconstructed with EvidentialGene.</title>
        <authorList>
            <person name="Gilbert D.G."/>
        </authorList>
    </citation>
    <scope>NUCLEOTIDE SEQUENCE</scope>
</reference>
<keyword evidence="5" id="KW-0597">Phosphoprotein</keyword>
<protein>
    <recommendedName>
        <fullName evidence="13">T-complex protein 1 subunit epsilon</fullName>
    </recommendedName>
    <alternativeName>
        <fullName evidence="14">CCT-epsilon</fullName>
    </alternativeName>
</protein>
<dbReference type="Gene3D" id="1.10.560.10">
    <property type="entry name" value="GroEL-like equatorial domain"/>
    <property type="match status" value="1"/>
</dbReference>
<evidence type="ECO:0000256" key="13">
    <source>
        <dbReference type="ARBA" id="ARBA00024086"/>
    </source>
</evidence>
<dbReference type="Gene3D" id="3.50.7.10">
    <property type="entry name" value="GroEL"/>
    <property type="match status" value="1"/>
</dbReference>
<evidence type="ECO:0000256" key="1">
    <source>
        <dbReference type="ARBA" id="ARBA00004300"/>
    </source>
</evidence>
<dbReference type="InterPro" id="IPR027410">
    <property type="entry name" value="TCP-1-like_intermed_sf"/>
</dbReference>
<keyword evidence="11 18" id="KW-0143">Chaperone</keyword>
<evidence type="ECO:0000256" key="6">
    <source>
        <dbReference type="ARBA" id="ARBA00022741"/>
    </source>
</evidence>
<dbReference type="InterPro" id="IPR002423">
    <property type="entry name" value="Cpn60/GroEL/TCP-1"/>
</dbReference>
<evidence type="ECO:0000256" key="11">
    <source>
        <dbReference type="ARBA" id="ARBA00023186"/>
    </source>
</evidence>
<dbReference type="FunFam" id="1.10.560.10:FF:000053">
    <property type="entry name" value="T-complex protein 1 subunit delta"/>
    <property type="match status" value="1"/>
</dbReference>
<dbReference type="GO" id="GO:0005832">
    <property type="term" value="C:chaperonin-containing T-complex"/>
    <property type="evidence" value="ECO:0007669"/>
    <property type="project" value="UniProtKB-ARBA"/>
</dbReference>
<dbReference type="Pfam" id="PF00118">
    <property type="entry name" value="Cpn60_TCP1"/>
    <property type="match status" value="1"/>
</dbReference>
<comment type="subunit">
    <text evidence="17">Component of the chaperonin-containing T-complex (TRiC), a hexadecamer composed of two identical back-to-back stacked rings enclosing a protein folding chamber. Each ring is made up of eight different subunits: TCP1/CCT1, CCT2, CCT3, CCT4, CCT5, CCT6A/CCT6, CCT7, CCT8. Interacts with PACRG. Interacts with DNAAF4. Interacts with DLEC1. Interacts with SPMAP2.</text>
</comment>
<dbReference type="CDD" id="cd03339">
    <property type="entry name" value="TCP1_epsilon"/>
    <property type="match status" value="1"/>
</dbReference>
<dbReference type="FunFam" id="3.50.7.10:FF:000003">
    <property type="entry name" value="T-complex protein 1 subunit epsilon"/>
    <property type="match status" value="1"/>
</dbReference>
<dbReference type="GO" id="GO:0051082">
    <property type="term" value="F:unfolded protein binding"/>
    <property type="evidence" value="ECO:0007669"/>
    <property type="project" value="InterPro"/>
</dbReference>
<dbReference type="InterPro" id="IPR054827">
    <property type="entry name" value="thermosome_alpha"/>
</dbReference>
<comment type="subcellular location">
    <subcellularLocation>
        <location evidence="1">Cytoplasm</location>
        <location evidence="1">Cytoskeleton</location>
        <location evidence="1">Microtubule organizing center</location>
        <location evidence="1">Centrosome</location>
    </subcellularLocation>
</comment>
<organism evidence="19">
    <name type="scientific">Sus scrofa</name>
    <name type="common">Pig</name>
    <dbReference type="NCBI Taxonomy" id="9823"/>
    <lineage>
        <taxon>Eukaryota</taxon>
        <taxon>Metazoa</taxon>
        <taxon>Chordata</taxon>
        <taxon>Craniata</taxon>
        <taxon>Vertebrata</taxon>
        <taxon>Euteleostomi</taxon>
        <taxon>Mammalia</taxon>
        <taxon>Eutheria</taxon>
        <taxon>Laurasiatheria</taxon>
        <taxon>Artiodactyla</taxon>
        <taxon>Suina</taxon>
        <taxon>Suidae</taxon>
        <taxon>Sus</taxon>
    </lineage>
</organism>
<comment type="similarity">
    <text evidence="2 18">Belongs to the TCP-1 chaperonin family.</text>
</comment>
<dbReference type="GO" id="GO:0140662">
    <property type="term" value="F:ATP-dependent protein folding chaperone"/>
    <property type="evidence" value="ECO:0007669"/>
    <property type="project" value="InterPro"/>
</dbReference>
<evidence type="ECO:0000256" key="17">
    <source>
        <dbReference type="ARBA" id="ARBA00093473"/>
    </source>
</evidence>
<dbReference type="PROSITE" id="PS00995">
    <property type="entry name" value="TCP1_3"/>
    <property type="match status" value="1"/>
</dbReference>
<dbReference type="PROSITE" id="PS00751">
    <property type="entry name" value="TCP1_2"/>
    <property type="match status" value="1"/>
</dbReference>
<evidence type="ECO:0000256" key="16">
    <source>
        <dbReference type="ARBA" id="ARBA00093360"/>
    </source>
</evidence>
<evidence type="ECO:0000256" key="14">
    <source>
        <dbReference type="ARBA" id="ARBA00033325"/>
    </source>
</evidence>
<evidence type="ECO:0000256" key="15">
    <source>
        <dbReference type="ARBA" id="ARBA00049360"/>
    </source>
</evidence>
<comment type="catalytic activity">
    <reaction evidence="15">
        <text>ATP + H2O = ADP + phosphate + H(+)</text>
        <dbReference type="Rhea" id="RHEA:13065"/>
        <dbReference type="ChEBI" id="CHEBI:15377"/>
        <dbReference type="ChEBI" id="CHEBI:15378"/>
        <dbReference type="ChEBI" id="CHEBI:30616"/>
        <dbReference type="ChEBI" id="CHEBI:43474"/>
        <dbReference type="ChEBI" id="CHEBI:456216"/>
    </reaction>
</comment>
<dbReference type="NCBIfam" id="NF041083">
    <property type="entry name" value="thermosome_beta"/>
    <property type="match status" value="1"/>
</dbReference>
<proteinExistence type="inferred from homology"/>
<dbReference type="InterPro" id="IPR017998">
    <property type="entry name" value="Chaperone_TCP-1"/>
</dbReference>
<accession>A0A480XNV7</accession>
<dbReference type="SUPFAM" id="SSF52029">
    <property type="entry name" value="GroEL apical domain-like"/>
    <property type="match status" value="1"/>
</dbReference>
<keyword evidence="10" id="KW-0007">Acetylation</keyword>
<evidence type="ECO:0000256" key="12">
    <source>
        <dbReference type="ARBA" id="ARBA00023212"/>
    </source>
</evidence>
<evidence type="ECO:0000256" key="2">
    <source>
        <dbReference type="ARBA" id="ARBA00008020"/>
    </source>
</evidence>
<dbReference type="InterPro" id="IPR053374">
    <property type="entry name" value="TCP-1_chaperonin"/>
</dbReference>
<dbReference type="EMBL" id="DQIR01256376">
    <property type="protein sequence ID" value="HDC11854.1"/>
    <property type="molecule type" value="Transcribed_RNA"/>
</dbReference>
<evidence type="ECO:0000256" key="5">
    <source>
        <dbReference type="ARBA" id="ARBA00022553"/>
    </source>
</evidence>
<evidence type="ECO:0000313" key="19">
    <source>
        <dbReference type="EMBL" id="HDC09903.1"/>
    </source>
</evidence>
<dbReference type="InterPro" id="IPR012718">
    <property type="entry name" value="Chap_CCT_epsi"/>
</dbReference>
<dbReference type="InterPro" id="IPR002194">
    <property type="entry name" value="Chaperonin_TCP-1_CS"/>
</dbReference>
<evidence type="ECO:0000256" key="18">
    <source>
        <dbReference type="RuleBase" id="RU004187"/>
    </source>
</evidence>
<keyword evidence="3" id="KW-0963">Cytoplasm</keyword>
<dbReference type="EMBL" id="DQIR01254425">
    <property type="protein sequence ID" value="HDC09903.1"/>
    <property type="molecule type" value="Transcribed_RNA"/>
</dbReference>
<dbReference type="InterPro" id="IPR027409">
    <property type="entry name" value="GroEL-like_apical_dom_sf"/>
</dbReference>
<keyword evidence="12" id="KW-0206">Cytoskeleton</keyword>
<evidence type="ECO:0000256" key="9">
    <source>
        <dbReference type="ARBA" id="ARBA00022843"/>
    </source>
</evidence>
<evidence type="ECO:0000256" key="4">
    <source>
        <dbReference type="ARBA" id="ARBA00022499"/>
    </source>
</evidence>
<evidence type="ECO:0000256" key="7">
    <source>
        <dbReference type="ARBA" id="ARBA00022801"/>
    </source>
</evidence>
<dbReference type="GO" id="GO:0005524">
    <property type="term" value="F:ATP binding"/>
    <property type="evidence" value="ECO:0007669"/>
    <property type="project" value="UniProtKB-KW"/>
</dbReference>